<keyword evidence="10" id="KW-0479">Metal-binding</keyword>
<dbReference type="PANTHER" id="PTHR22968:SF15">
    <property type="entry name" value="SERINE_THREONINE-PROTEIN KINASE DKF-1"/>
    <property type="match status" value="1"/>
</dbReference>
<evidence type="ECO:0000256" key="20">
    <source>
        <dbReference type="PROSITE-ProRule" id="PRU10141"/>
    </source>
</evidence>
<dbReference type="PANTHER" id="PTHR22968">
    <property type="entry name" value="PROTEIN KINASE C, MU"/>
    <property type="match status" value="1"/>
</dbReference>
<dbReference type="InterPro" id="IPR008271">
    <property type="entry name" value="Ser/Thr_kinase_AS"/>
</dbReference>
<evidence type="ECO:0000256" key="18">
    <source>
        <dbReference type="ARBA" id="ARBA00023136"/>
    </source>
</evidence>
<feature type="domain" description="Phorbol-ester/DAG-type" evidence="22">
    <location>
        <begin position="134"/>
        <end position="184"/>
    </location>
</feature>
<dbReference type="PROSITE" id="PS50081">
    <property type="entry name" value="ZF_DAG_PE_2"/>
    <property type="match status" value="2"/>
</dbReference>
<keyword evidence="17" id="KW-0460">Magnesium</keyword>
<evidence type="ECO:0000256" key="4">
    <source>
        <dbReference type="ARBA" id="ARBA00008582"/>
    </source>
</evidence>
<dbReference type="PROSITE" id="PS00107">
    <property type="entry name" value="PROTEIN_KINASE_ATP"/>
    <property type="match status" value="1"/>
</dbReference>
<comment type="subcellular location">
    <subcellularLocation>
        <location evidence="3">Cytoplasm</location>
    </subcellularLocation>
    <subcellularLocation>
        <location evidence="2">Membrane</location>
    </subcellularLocation>
</comment>
<evidence type="ECO:0000256" key="9">
    <source>
        <dbReference type="ARBA" id="ARBA00022679"/>
    </source>
</evidence>
<evidence type="ECO:0000256" key="8">
    <source>
        <dbReference type="ARBA" id="ARBA00022553"/>
    </source>
</evidence>
<dbReference type="GO" id="GO:0016020">
    <property type="term" value="C:membrane"/>
    <property type="evidence" value="ECO:0007669"/>
    <property type="project" value="UniProtKB-SubCell"/>
</dbReference>
<feature type="domain" description="Protein kinase" evidence="21">
    <location>
        <begin position="466"/>
        <end position="726"/>
    </location>
</feature>
<dbReference type="FunFam" id="3.30.60.20:FF:000021">
    <property type="entry name" value="Serine/threonine-protein kinase"/>
    <property type="match status" value="1"/>
</dbReference>
<keyword evidence="6" id="KW-0963">Cytoplasm</keyword>
<evidence type="ECO:0000256" key="3">
    <source>
        <dbReference type="ARBA" id="ARBA00004496"/>
    </source>
</evidence>
<evidence type="ECO:0000256" key="14">
    <source>
        <dbReference type="ARBA" id="ARBA00022777"/>
    </source>
</evidence>
<dbReference type="InterPro" id="IPR020454">
    <property type="entry name" value="DAG/PE-bd"/>
</dbReference>
<organism evidence="23 24">
    <name type="scientific">Bursaphelenchus okinawaensis</name>
    <dbReference type="NCBI Taxonomy" id="465554"/>
    <lineage>
        <taxon>Eukaryota</taxon>
        <taxon>Metazoa</taxon>
        <taxon>Ecdysozoa</taxon>
        <taxon>Nematoda</taxon>
        <taxon>Chromadorea</taxon>
        <taxon>Rhabditida</taxon>
        <taxon>Tylenchina</taxon>
        <taxon>Tylenchomorpha</taxon>
        <taxon>Aphelenchoidea</taxon>
        <taxon>Aphelenchoididae</taxon>
        <taxon>Bursaphelenchus</taxon>
    </lineage>
</organism>
<evidence type="ECO:0000256" key="16">
    <source>
        <dbReference type="ARBA" id="ARBA00022840"/>
    </source>
</evidence>
<dbReference type="InterPro" id="IPR017441">
    <property type="entry name" value="Protein_kinase_ATP_BS"/>
</dbReference>
<dbReference type="InterPro" id="IPR002219">
    <property type="entry name" value="PKC_DAG/PE"/>
</dbReference>
<keyword evidence="15" id="KW-0862">Zinc</keyword>
<keyword evidence="13" id="KW-0863">Zinc-finger</keyword>
<dbReference type="GO" id="GO:0008270">
    <property type="term" value="F:zinc ion binding"/>
    <property type="evidence" value="ECO:0007669"/>
    <property type="project" value="UniProtKB-KW"/>
</dbReference>
<keyword evidence="7" id="KW-0723">Serine/threonine-protein kinase</keyword>
<proteinExistence type="inferred from homology"/>
<dbReference type="PROSITE" id="PS50011">
    <property type="entry name" value="PROTEIN_KINASE_DOM"/>
    <property type="match status" value="1"/>
</dbReference>
<evidence type="ECO:0000256" key="10">
    <source>
        <dbReference type="ARBA" id="ARBA00022723"/>
    </source>
</evidence>
<dbReference type="Pfam" id="PF00069">
    <property type="entry name" value="Pkinase"/>
    <property type="match status" value="1"/>
</dbReference>
<comment type="catalytic activity">
    <reaction evidence="19">
        <text>L-threonyl-[protein] + ATP = O-phospho-L-threonyl-[protein] + ADP + H(+)</text>
        <dbReference type="Rhea" id="RHEA:46608"/>
        <dbReference type="Rhea" id="RHEA-COMP:11060"/>
        <dbReference type="Rhea" id="RHEA-COMP:11605"/>
        <dbReference type="ChEBI" id="CHEBI:15378"/>
        <dbReference type="ChEBI" id="CHEBI:30013"/>
        <dbReference type="ChEBI" id="CHEBI:30616"/>
        <dbReference type="ChEBI" id="CHEBI:61977"/>
        <dbReference type="ChEBI" id="CHEBI:456216"/>
        <dbReference type="EC" id="2.7.11.13"/>
    </reaction>
</comment>
<dbReference type="SUPFAM" id="SSF57889">
    <property type="entry name" value="Cysteine-rich domain"/>
    <property type="match status" value="2"/>
</dbReference>
<dbReference type="FunFam" id="3.30.200.20:FF:000315">
    <property type="entry name" value="Calcium-dependent protein kinase 3"/>
    <property type="match status" value="1"/>
</dbReference>
<dbReference type="InterPro" id="IPR011993">
    <property type="entry name" value="PH-like_dom_sf"/>
</dbReference>
<dbReference type="SMART" id="SM00109">
    <property type="entry name" value="C1"/>
    <property type="match status" value="2"/>
</dbReference>
<dbReference type="PRINTS" id="PR00008">
    <property type="entry name" value="DAGPEDOMAIN"/>
</dbReference>
<dbReference type="Gene3D" id="3.30.60.20">
    <property type="match status" value="2"/>
</dbReference>
<dbReference type="CDD" id="cd20798">
    <property type="entry name" value="C1_CeDKF1-like_rpt2"/>
    <property type="match status" value="1"/>
</dbReference>
<evidence type="ECO:0000256" key="19">
    <source>
        <dbReference type="ARBA" id="ARBA00047272"/>
    </source>
</evidence>
<evidence type="ECO:0000259" key="21">
    <source>
        <dbReference type="PROSITE" id="PS50011"/>
    </source>
</evidence>
<dbReference type="Pfam" id="PF25525">
    <property type="entry name" value="Ubiquitin_PRKD1_N"/>
    <property type="match status" value="1"/>
</dbReference>
<dbReference type="GO" id="GO:0035556">
    <property type="term" value="P:intracellular signal transduction"/>
    <property type="evidence" value="ECO:0007669"/>
    <property type="project" value="TreeGrafter"/>
</dbReference>
<dbReference type="Gene3D" id="2.30.29.30">
    <property type="entry name" value="Pleckstrin-homology domain (PH domain)/Phosphotyrosine-binding domain (PTB)"/>
    <property type="match status" value="1"/>
</dbReference>
<feature type="binding site" evidence="20">
    <location>
        <position position="499"/>
    </location>
    <ligand>
        <name>ATP</name>
        <dbReference type="ChEBI" id="CHEBI:30616"/>
    </ligand>
</feature>
<evidence type="ECO:0000256" key="2">
    <source>
        <dbReference type="ARBA" id="ARBA00004370"/>
    </source>
</evidence>
<dbReference type="GO" id="GO:0007200">
    <property type="term" value="P:phospholipase C-activating G protein-coupled receptor signaling pathway"/>
    <property type="evidence" value="ECO:0007669"/>
    <property type="project" value="TreeGrafter"/>
</dbReference>
<comment type="similarity">
    <text evidence="4">Belongs to the protein kinase superfamily. CAMK Ser/Thr protein kinase family. PKD subfamily.</text>
</comment>
<evidence type="ECO:0000256" key="17">
    <source>
        <dbReference type="ARBA" id="ARBA00022842"/>
    </source>
</evidence>
<comment type="cofactor">
    <cofactor evidence="1">
        <name>Mg(2+)</name>
        <dbReference type="ChEBI" id="CHEBI:18420"/>
    </cofactor>
</comment>
<dbReference type="GO" id="GO:0005524">
    <property type="term" value="F:ATP binding"/>
    <property type="evidence" value="ECO:0007669"/>
    <property type="project" value="UniProtKB-UniRule"/>
</dbReference>
<evidence type="ECO:0000256" key="12">
    <source>
        <dbReference type="ARBA" id="ARBA00022741"/>
    </source>
</evidence>
<keyword evidence="14" id="KW-0418">Kinase</keyword>
<dbReference type="Gene3D" id="1.10.510.10">
    <property type="entry name" value="Transferase(Phosphotransferase) domain 1"/>
    <property type="match status" value="1"/>
</dbReference>
<evidence type="ECO:0000256" key="6">
    <source>
        <dbReference type="ARBA" id="ARBA00022490"/>
    </source>
</evidence>
<sequence length="770" mass="86841">MDLFNSQFHPSTSNAMSVGHCQPNAFTTDSFDESSQVITITLRYGARSERLVLERTANAEAFDQFRRKVYKLVEDTDEESGFSTDPRGELFLFRHDYGSANMLQKLANLAELDNGSVVEVIRVPSEERQEVTLPHNVQVQSYKTPTFCDYCGEILVGLIKQGLKCTLCNCNFHKKCAFAARNNCARNENMVQSNDDQNQQSTPQTYQLPHTLSVHSYRTPTVCKICDKLLLGLVKQGMRCRDCKVNVHKKCAAFLPSDCHIGNGILPQFDQMSVSELPQTQKMEVESQLSVGMIPLARLPGSANTRTGQVGTLCEGWVVHFLYTQPAKRLKHYWILQNGQISMYNEYNNVTGVNPSRVFKQVALADILAVVPYNGPPIDTRFPAHCFEIRVRTSGEDLIYCVGENLEALASGGAPPSKQARQQQYGLSGSWQHWFKALENALQPPALRSDPTNAEPALQFSQMYQIVREKVLGSGQFGTVFQGIHRQTSRAVAVKVIAKDRFSKKSNAGVETLKSEVAILQAVDHPGIIKLESMFETKDKIFVVMEKMNGDMLEMILSQATGRLDERATRYLIMQILSALRYLHSRAIAHCDLKPENVLLSDLSSSYPQTKLCDFGYARFIGDAQFRKTIVGTPAYMAPELLMKKGYNKSLDMWSVGVIIYVTLSGTFPFNDGEEITEQIQNASFMFPSDLWCNTSQLAVDLIQKLLRVQIEERYTIDECIQHPWLQEPQVFADLRQLETRLGGLRYLTNENDDQRFVQFLSKIVNSPPF</sequence>
<dbReference type="AlphaFoldDB" id="A0A811JWL8"/>
<dbReference type="GO" id="GO:0004697">
    <property type="term" value="F:diacylglycerol-dependent serine/threonine kinase activity"/>
    <property type="evidence" value="ECO:0007669"/>
    <property type="project" value="UniProtKB-EC"/>
</dbReference>
<keyword evidence="24" id="KW-1185">Reference proteome</keyword>
<dbReference type="InterPro" id="IPR046349">
    <property type="entry name" value="C1-like_sf"/>
</dbReference>
<evidence type="ECO:0000313" key="24">
    <source>
        <dbReference type="Proteomes" id="UP000614601"/>
    </source>
</evidence>
<keyword evidence="16 20" id="KW-0067">ATP-binding</keyword>
<evidence type="ECO:0000256" key="7">
    <source>
        <dbReference type="ARBA" id="ARBA00022527"/>
    </source>
</evidence>
<dbReference type="SUPFAM" id="SSF56112">
    <property type="entry name" value="Protein kinase-like (PK-like)"/>
    <property type="match status" value="1"/>
</dbReference>
<reference evidence="23" key="1">
    <citation type="submission" date="2020-09" db="EMBL/GenBank/DDBJ databases">
        <authorList>
            <person name="Kikuchi T."/>
        </authorList>
    </citation>
    <scope>NUCLEOTIDE SEQUENCE</scope>
    <source>
        <strain evidence="23">SH1</strain>
    </source>
</reference>
<feature type="domain" description="Phorbol-ester/DAG-type" evidence="22">
    <location>
        <begin position="209"/>
        <end position="259"/>
    </location>
</feature>
<accession>A0A811JWL8</accession>
<evidence type="ECO:0000259" key="22">
    <source>
        <dbReference type="PROSITE" id="PS50081"/>
    </source>
</evidence>
<evidence type="ECO:0000256" key="1">
    <source>
        <dbReference type="ARBA" id="ARBA00001946"/>
    </source>
</evidence>
<dbReference type="EMBL" id="CAJFDH010000001">
    <property type="protein sequence ID" value="CAD5207919.1"/>
    <property type="molecule type" value="Genomic_DNA"/>
</dbReference>
<dbReference type="InterPro" id="IPR011009">
    <property type="entry name" value="Kinase-like_dom_sf"/>
</dbReference>
<dbReference type="InterPro" id="IPR000719">
    <property type="entry name" value="Prot_kinase_dom"/>
</dbReference>
<name>A0A811JWL8_9BILA</name>
<keyword evidence="8" id="KW-0597">Phosphoprotein</keyword>
<dbReference type="InterPro" id="IPR057764">
    <property type="entry name" value="Ubiquitin_PRKD1-3_N"/>
</dbReference>
<dbReference type="Pfam" id="PF00130">
    <property type="entry name" value="C1_1"/>
    <property type="match status" value="2"/>
</dbReference>
<dbReference type="EMBL" id="CAJFCW020000001">
    <property type="protein sequence ID" value="CAG9086847.1"/>
    <property type="molecule type" value="Genomic_DNA"/>
</dbReference>
<evidence type="ECO:0000256" key="15">
    <source>
        <dbReference type="ARBA" id="ARBA00022833"/>
    </source>
</evidence>
<protein>
    <recommendedName>
        <fullName evidence="5">protein kinase C</fullName>
        <ecNumber evidence="5">2.7.11.13</ecNumber>
    </recommendedName>
</protein>
<dbReference type="FunFam" id="1.10.510.10:FF:000571">
    <property type="entry name" value="Maternal embryonic leucine zipper kinase"/>
    <property type="match status" value="1"/>
</dbReference>
<evidence type="ECO:0000256" key="11">
    <source>
        <dbReference type="ARBA" id="ARBA00022737"/>
    </source>
</evidence>
<keyword evidence="11" id="KW-0677">Repeat</keyword>
<keyword evidence="18" id="KW-0472">Membrane</keyword>
<comment type="caution">
    <text evidence="23">The sequence shown here is derived from an EMBL/GenBank/DDBJ whole genome shotgun (WGS) entry which is preliminary data.</text>
</comment>
<evidence type="ECO:0000256" key="13">
    <source>
        <dbReference type="ARBA" id="ARBA00022771"/>
    </source>
</evidence>
<evidence type="ECO:0000313" key="23">
    <source>
        <dbReference type="EMBL" id="CAD5207919.1"/>
    </source>
</evidence>
<gene>
    <name evidence="23" type="ORF">BOKJ2_LOCUS2438</name>
</gene>
<dbReference type="Proteomes" id="UP000783686">
    <property type="component" value="Unassembled WGS sequence"/>
</dbReference>
<dbReference type="OrthoDB" id="10252171at2759"/>
<dbReference type="SUPFAM" id="SSF50729">
    <property type="entry name" value="PH domain-like"/>
    <property type="match status" value="1"/>
</dbReference>
<keyword evidence="12 20" id="KW-0547">Nucleotide-binding</keyword>
<keyword evidence="9" id="KW-0808">Transferase</keyword>
<evidence type="ECO:0000256" key="5">
    <source>
        <dbReference type="ARBA" id="ARBA00012429"/>
    </source>
</evidence>
<dbReference type="PROSITE" id="PS00108">
    <property type="entry name" value="PROTEIN_KINASE_ST"/>
    <property type="match status" value="1"/>
</dbReference>
<dbReference type="PROSITE" id="PS00479">
    <property type="entry name" value="ZF_DAG_PE_1"/>
    <property type="match status" value="1"/>
</dbReference>
<dbReference type="Proteomes" id="UP000614601">
    <property type="component" value="Unassembled WGS sequence"/>
</dbReference>
<dbReference type="GO" id="GO:0005829">
    <property type="term" value="C:cytosol"/>
    <property type="evidence" value="ECO:0007669"/>
    <property type="project" value="TreeGrafter"/>
</dbReference>
<dbReference type="SMART" id="SM00220">
    <property type="entry name" value="S_TKc"/>
    <property type="match status" value="1"/>
</dbReference>
<dbReference type="EC" id="2.7.11.13" evidence="5"/>